<dbReference type="RefSeq" id="WP_081373320.1">
    <property type="nucleotide sequence ID" value="NZ_FRCT01000001.1"/>
</dbReference>
<dbReference type="Gene3D" id="1.10.260.40">
    <property type="entry name" value="lambda repressor-like DNA-binding domains"/>
    <property type="match status" value="1"/>
</dbReference>
<keyword evidence="2" id="KW-1133">Transmembrane helix</keyword>
<feature type="domain" description="HTH cro/C1-type" evidence="3">
    <location>
        <begin position="27"/>
        <end position="81"/>
    </location>
</feature>
<dbReference type="SMART" id="SM00530">
    <property type="entry name" value="HTH_XRE"/>
    <property type="match status" value="1"/>
</dbReference>
<evidence type="ECO:0000256" key="2">
    <source>
        <dbReference type="SAM" id="Phobius"/>
    </source>
</evidence>
<dbReference type="Pfam" id="PF01381">
    <property type="entry name" value="HTH_3"/>
    <property type="match status" value="1"/>
</dbReference>
<reference evidence="4 5" key="1">
    <citation type="submission" date="2016-11" db="EMBL/GenBank/DDBJ databases">
        <authorList>
            <person name="Jaros S."/>
            <person name="Januszkiewicz K."/>
            <person name="Wedrychowicz H."/>
        </authorList>
    </citation>
    <scope>NUCLEOTIDE SEQUENCE [LARGE SCALE GENOMIC DNA]</scope>
    <source>
        <strain evidence="4 5">Y1</strain>
    </source>
</reference>
<dbReference type="PANTHER" id="PTHR46558">
    <property type="entry name" value="TRACRIPTIONAL REGULATORY PROTEIN-RELATED-RELATED"/>
    <property type="match status" value="1"/>
</dbReference>
<evidence type="ECO:0000259" key="3">
    <source>
        <dbReference type="PROSITE" id="PS50943"/>
    </source>
</evidence>
<keyword evidence="2" id="KW-0472">Membrane</keyword>
<evidence type="ECO:0000313" key="5">
    <source>
        <dbReference type="Proteomes" id="UP000184394"/>
    </source>
</evidence>
<dbReference type="AlphaFoldDB" id="A0A1M7G8B7"/>
<sequence length="149" mass="16833">MNSIALSPFENYNEKEGEMIMGFNNKLYELRKQKGFSQEELANRLNVSRQTVSKWELGDSTPDMEKLIAISELFGISMDELVLDKAPEKNEDNNSKSDIVGELKEKLLTDGNKKKAKKGMKIAAIVFGAFLLVDIISMIIYFCVYGIPK</sequence>
<dbReference type="SUPFAM" id="SSF47413">
    <property type="entry name" value="lambda repressor-like DNA-binding domains"/>
    <property type="match status" value="1"/>
</dbReference>
<dbReference type="PROSITE" id="PS50943">
    <property type="entry name" value="HTH_CROC1"/>
    <property type="match status" value="1"/>
</dbReference>
<feature type="transmembrane region" description="Helical" evidence="2">
    <location>
        <begin position="122"/>
        <end position="147"/>
    </location>
</feature>
<evidence type="ECO:0000313" key="4">
    <source>
        <dbReference type="EMBL" id="SHM12177.1"/>
    </source>
</evidence>
<keyword evidence="2" id="KW-0812">Transmembrane</keyword>
<dbReference type="CDD" id="cd00093">
    <property type="entry name" value="HTH_XRE"/>
    <property type="match status" value="1"/>
</dbReference>
<dbReference type="GO" id="GO:0003677">
    <property type="term" value="F:DNA binding"/>
    <property type="evidence" value="ECO:0007669"/>
    <property type="project" value="UniProtKB-KW"/>
</dbReference>
<name>A0A1M7G8B7_RUMFL</name>
<protein>
    <submittedName>
        <fullName evidence="4">DNA-binding transcriptional regulator, XRE-family HTH domain</fullName>
    </submittedName>
</protein>
<evidence type="ECO:0000256" key="1">
    <source>
        <dbReference type="ARBA" id="ARBA00023125"/>
    </source>
</evidence>
<organism evidence="4 5">
    <name type="scientific">Ruminococcus flavefaciens</name>
    <dbReference type="NCBI Taxonomy" id="1265"/>
    <lineage>
        <taxon>Bacteria</taxon>
        <taxon>Bacillati</taxon>
        <taxon>Bacillota</taxon>
        <taxon>Clostridia</taxon>
        <taxon>Eubacteriales</taxon>
        <taxon>Oscillospiraceae</taxon>
        <taxon>Ruminococcus</taxon>
    </lineage>
</organism>
<keyword evidence="1 4" id="KW-0238">DNA-binding</keyword>
<proteinExistence type="predicted"/>
<accession>A0A1M7G8B7</accession>
<dbReference type="EMBL" id="FRCT01000001">
    <property type="protein sequence ID" value="SHM12177.1"/>
    <property type="molecule type" value="Genomic_DNA"/>
</dbReference>
<dbReference type="Proteomes" id="UP000184394">
    <property type="component" value="Unassembled WGS sequence"/>
</dbReference>
<gene>
    <name evidence="4" type="ORF">SAMN04487860_101109</name>
</gene>
<dbReference type="PANTHER" id="PTHR46558:SF13">
    <property type="entry name" value="HTH-TYPE TRANSCRIPTIONAL REGULATOR IMMR"/>
    <property type="match status" value="1"/>
</dbReference>
<dbReference type="InterPro" id="IPR001387">
    <property type="entry name" value="Cro/C1-type_HTH"/>
</dbReference>
<dbReference type="InterPro" id="IPR010982">
    <property type="entry name" value="Lambda_DNA-bd_dom_sf"/>
</dbReference>